<organism evidence="1 2">
    <name type="scientific">Tilletiaria anomala (strain ATCC 24038 / CBS 436.72 / UBC 951)</name>
    <dbReference type="NCBI Taxonomy" id="1037660"/>
    <lineage>
        <taxon>Eukaryota</taxon>
        <taxon>Fungi</taxon>
        <taxon>Dikarya</taxon>
        <taxon>Basidiomycota</taxon>
        <taxon>Ustilaginomycotina</taxon>
        <taxon>Exobasidiomycetes</taxon>
        <taxon>Georgefischeriales</taxon>
        <taxon>Tilletiariaceae</taxon>
        <taxon>Tilletiaria</taxon>
    </lineage>
</organism>
<comment type="caution">
    <text evidence="1">The sequence shown here is derived from an EMBL/GenBank/DDBJ whole genome shotgun (WGS) entry which is preliminary data.</text>
</comment>
<dbReference type="InParanoid" id="A0A066VPL8"/>
<dbReference type="HOGENOM" id="CLU_1769384_0_0_1"/>
<proteinExistence type="predicted"/>
<dbReference type="STRING" id="1037660.A0A066VPL8"/>
<accession>A0A066VPL8</accession>
<dbReference type="EMBL" id="JMSN01000090">
    <property type="protein sequence ID" value="KDN40530.1"/>
    <property type="molecule type" value="Genomic_DNA"/>
</dbReference>
<gene>
    <name evidence="1" type="ORF">K437DRAFT_188682</name>
</gene>
<evidence type="ECO:0000313" key="1">
    <source>
        <dbReference type="EMBL" id="KDN40530.1"/>
    </source>
</evidence>
<keyword evidence="2" id="KW-1185">Reference proteome</keyword>
<protein>
    <submittedName>
        <fullName evidence="1">Uncharacterized protein</fullName>
    </submittedName>
</protein>
<dbReference type="GeneID" id="25261958"/>
<sequence length="147" mass="15468">MSESEPSPLSSPSEPPSAFHGAQLIVGSGTGCFRQAPDATGVITLVARYTFQLASGHGVFVQSQGFGYGTDVEAVELCSAGRAAEVKPASRNFFCLRLTLESDDPDPNRPVQTACGSVVIASAMREGRSAIYGAYTLTCRRSQMPFG</sequence>
<reference evidence="1 2" key="1">
    <citation type="submission" date="2014-05" db="EMBL/GenBank/DDBJ databases">
        <title>Draft genome sequence of a rare smut relative, Tilletiaria anomala UBC 951.</title>
        <authorList>
            <consortium name="DOE Joint Genome Institute"/>
            <person name="Toome M."/>
            <person name="Kuo A."/>
            <person name="Henrissat B."/>
            <person name="Lipzen A."/>
            <person name="Tritt A."/>
            <person name="Yoshinaga Y."/>
            <person name="Zane M."/>
            <person name="Barry K."/>
            <person name="Grigoriev I.V."/>
            <person name="Spatafora J.W."/>
            <person name="Aimea M.C."/>
        </authorList>
    </citation>
    <scope>NUCLEOTIDE SEQUENCE [LARGE SCALE GENOMIC DNA]</scope>
    <source>
        <strain evidence="1 2">UBC 951</strain>
    </source>
</reference>
<dbReference type="AlphaFoldDB" id="A0A066VPL8"/>
<evidence type="ECO:0000313" key="2">
    <source>
        <dbReference type="Proteomes" id="UP000027361"/>
    </source>
</evidence>
<dbReference type="Gene3D" id="2.40.160.20">
    <property type="match status" value="1"/>
</dbReference>
<name>A0A066VPL8_TILAU</name>
<dbReference type="RefSeq" id="XP_013241428.1">
    <property type="nucleotide sequence ID" value="XM_013385974.1"/>
</dbReference>
<dbReference type="Proteomes" id="UP000027361">
    <property type="component" value="Unassembled WGS sequence"/>
</dbReference>
<dbReference type="Pfam" id="PF11578">
    <property type="entry name" value="DUF3237"/>
    <property type="match status" value="1"/>
</dbReference>